<accession>A0AAW1DX66</accession>
<comment type="function">
    <text evidence="1">Essential for the control of the cell cycle at the G2/M (mitosis) transition.</text>
</comment>
<keyword evidence="8" id="KW-0131">Cell cycle</keyword>
<dbReference type="SMART" id="SM00385">
    <property type="entry name" value="CYCLIN"/>
    <property type="match status" value="1"/>
</dbReference>
<dbReference type="InterPro" id="IPR004367">
    <property type="entry name" value="Cyclin_C-dom"/>
</dbReference>
<dbReference type="InterPro" id="IPR013763">
    <property type="entry name" value="Cyclin-like_dom"/>
</dbReference>
<keyword evidence="14" id="KW-1185">Reference proteome</keyword>
<evidence type="ECO:0000256" key="9">
    <source>
        <dbReference type="ARBA" id="ARBA00025821"/>
    </source>
</evidence>
<evidence type="ECO:0000256" key="4">
    <source>
        <dbReference type="ARBA" id="ARBA00022553"/>
    </source>
</evidence>
<feature type="domain" description="Cyclin-like" evidence="11">
    <location>
        <begin position="229"/>
        <end position="314"/>
    </location>
</feature>
<name>A0AAW1DX66_ZOAVI</name>
<evidence type="ECO:0008006" key="15">
    <source>
        <dbReference type="Google" id="ProtNLM"/>
    </source>
</evidence>
<evidence type="ECO:0000256" key="3">
    <source>
        <dbReference type="ARBA" id="ARBA00007143"/>
    </source>
</evidence>
<evidence type="ECO:0000259" key="11">
    <source>
        <dbReference type="SMART" id="SM00385"/>
    </source>
</evidence>
<keyword evidence="4" id="KW-0597">Phosphoprotein</keyword>
<keyword evidence="5" id="KW-0132">Cell division</keyword>
<dbReference type="GO" id="GO:0051301">
    <property type="term" value="P:cell division"/>
    <property type="evidence" value="ECO:0007669"/>
    <property type="project" value="UniProtKB-KW"/>
</dbReference>
<evidence type="ECO:0000256" key="10">
    <source>
        <dbReference type="RuleBase" id="RU000383"/>
    </source>
</evidence>
<keyword evidence="6 10" id="KW-0195">Cyclin</keyword>
<dbReference type="EMBL" id="JBCEZU010000597">
    <property type="protein sequence ID" value="KAK9514413.1"/>
    <property type="molecule type" value="Genomic_DNA"/>
</dbReference>
<sequence>MRSGVARQTYADIRRIGAGATADLCIHPFIQPSITEEVRPPSPAGCLCGALSSSAEDSSYELTTHQGSMRGSTRGSWCMLGPLGAVNPLDTMFRRSGRITLQTRDSNTLEPTVRAPLKRRKEPAKKKLQPAAKKQSYEIQTCWSEDGASPCVLIETPHKELEPADPSSFKQYTFRNLFIKSSPIPRLSWASSDDVWIKMLNKELKYVHDKSYLQRHPKLQPKMRAILLDWLLEVCEVYSLHRQTAYLAQDFFDRFMLTQENVNKDYLQLIGISALFIAAKIEEIYPPKITDFAYVTDGACDIWDIQRTELHILKALNWSLCPETPISWLKLYVQVEAQTDEENFLVPQFSQETYIQITQLLDLCMLDISALDFSYSVLAAAAFCHFSSFDVVHKVSGLTWDGVSPCVRWMSPFMDVLRSQDAPQLKSFPRVKADARHNIQTHVAYLDLLKTSRDRQLDSLDCQLSPVAVGTFLTPPSSTEKPANH</sequence>
<evidence type="ECO:0000313" key="13">
    <source>
        <dbReference type="EMBL" id="KAK9514413.1"/>
    </source>
</evidence>
<dbReference type="SUPFAM" id="SSF47954">
    <property type="entry name" value="Cyclin-like"/>
    <property type="match status" value="2"/>
</dbReference>
<dbReference type="FunFam" id="1.10.472.10:FF:000024">
    <property type="entry name" value="G1/S-specific cyclin-E1"/>
    <property type="match status" value="1"/>
</dbReference>
<dbReference type="InterPro" id="IPR006671">
    <property type="entry name" value="Cyclin_N"/>
</dbReference>
<dbReference type="InterPro" id="IPR036915">
    <property type="entry name" value="Cyclin-like_sf"/>
</dbReference>
<protein>
    <recommendedName>
        <fullName evidence="15">Cyclin N-terminal domain-containing protein</fullName>
    </recommendedName>
</protein>
<organism evidence="13 14">
    <name type="scientific">Zoarces viviparus</name>
    <name type="common">Viviparous eelpout</name>
    <name type="synonym">Blennius viviparus</name>
    <dbReference type="NCBI Taxonomy" id="48416"/>
    <lineage>
        <taxon>Eukaryota</taxon>
        <taxon>Metazoa</taxon>
        <taxon>Chordata</taxon>
        <taxon>Craniata</taxon>
        <taxon>Vertebrata</taxon>
        <taxon>Euteleostomi</taxon>
        <taxon>Actinopterygii</taxon>
        <taxon>Neopterygii</taxon>
        <taxon>Teleostei</taxon>
        <taxon>Neoteleostei</taxon>
        <taxon>Acanthomorphata</taxon>
        <taxon>Eupercaria</taxon>
        <taxon>Perciformes</taxon>
        <taxon>Cottioidei</taxon>
        <taxon>Zoarcales</taxon>
        <taxon>Zoarcidae</taxon>
        <taxon>Zoarcinae</taxon>
        <taxon>Zoarces</taxon>
    </lineage>
</organism>
<dbReference type="InterPro" id="IPR048258">
    <property type="entry name" value="Cyclins_cyclin-box"/>
</dbReference>
<evidence type="ECO:0000259" key="12">
    <source>
        <dbReference type="SMART" id="SM01332"/>
    </source>
</evidence>
<dbReference type="SMART" id="SM01332">
    <property type="entry name" value="Cyclin_C"/>
    <property type="match status" value="1"/>
</dbReference>
<evidence type="ECO:0000313" key="14">
    <source>
        <dbReference type="Proteomes" id="UP001488805"/>
    </source>
</evidence>
<evidence type="ECO:0000256" key="8">
    <source>
        <dbReference type="ARBA" id="ARBA00023306"/>
    </source>
</evidence>
<feature type="domain" description="Cyclin C-terminal" evidence="12">
    <location>
        <begin position="323"/>
        <end position="445"/>
    </location>
</feature>
<evidence type="ECO:0000256" key="5">
    <source>
        <dbReference type="ARBA" id="ARBA00022618"/>
    </source>
</evidence>
<dbReference type="PANTHER" id="PTHR10177">
    <property type="entry name" value="CYCLINS"/>
    <property type="match status" value="1"/>
</dbReference>
<dbReference type="InterPro" id="IPR039361">
    <property type="entry name" value="Cyclin"/>
</dbReference>
<dbReference type="PROSITE" id="PS00292">
    <property type="entry name" value="CYCLINS"/>
    <property type="match status" value="1"/>
</dbReference>
<evidence type="ECO:0000256" key="1">
    <source>
        <dbReference type="ARBA" id="ARBA00003222"/>
    </source>
</evidence>
<dbReference type="Pfam" id="PF00134">
    <property type="entry name" value="Cyclin_N"/>
    <property type="match status" value="1"/>
</dbReference>
<dbReference type="AlphaFoldDB" id="A0AAW1DX66"/>
<keyword evidence="7" id="KW-0539">Nucleus</keyword>
<proteinExistence type="inferred from homology"/>
<evidence type="ECO:0000256" key="6">
    <source>
        <dbReference type="ARBA" id="ARBA00023127"/>
    </source>
</evidence>
<evidence type="ECO:0000256" key="7">
    <source>
        <dbReference type="ARBA" id="ARBA00023242"/>
    </source>
</evidence>
<dbReference type="Proteomes" id="UP001488805">
    <property type="component" value="Unassembled WGS sequence"/>
</dbReference>
<comment type="subunit">
    <text evidence="9">Interacts with the CDK1 protein kinase to form a serine/threonine kinase holoenzyme complex also known as maturation promoting factor (MPF). The cyclin subunit imparts substrate specificity to the complex.</text>
</comment>
<dbReference type="Gene3D" id="1.10.472.10">
    <property type="entry name" value="Cyclin-like"/>
    <property type="match status" value="2"/>
</dbReference>
<comment type="subcellular location">
    <subcellularLocation>
        <location evidence="2">Nucleus</location>
    </subcellularLocation>
</comment>
<evidence type="ECO:0000256" key="2">
    <source>
        <dbReference type="ARBA" id="ARBA00004123"/>
    </source>
</evidence>
<comment type="similarity">
    <text evidence="3">Belongs to the cyclin family. Cyclin E subfamily.</text>
</comment>
<dbReference type="GO" id="GO:0005634">
    <property type="term" value="C:nucleus"/>
    <property type="evidence" value="ECO:0007669"/>
    <property type="project" value="UniProtKB-SubCell"/>
</dbReference>
<gene>
    <name evidence="13" type="ORF">VZT92_027881</name>
</gene>
<reference evidence="13 14" key="1">
    <citation type="journal article" date="2024" name="Genome Biol. Evol.">
        <title>Chromosome-level genome assembly of the viviparous eelpout Zoarces viviparus.</title>
        <authorList>
            <person name="Fuhrmann N."/>
            <person name="Brasseur M.V."/>
            <person name="Bakowski C.E."/>
            <person name="Podsiadlowski L."/>
            <person name="Prost S."/>
            <person name="Krehenwinkel H."/>
            <person name="Mayer C."/>
        </authorList>
    </citation>
    <scope>NUCLEOTIDE SEQUENCE [LARGE SCALE GENOMIC DNA]</scope>
    <source>
        <strain evidence="13">NO-MEL_2022_Ind0_liver</strain>
    </source>
</reference>
<comment type="caution">
    <text evidence="13">The sequence shown here is derived from an EMBL/GenBank/DDBJ whole genome shotgun (WGS) entry which is preliminary data.</text>
</comment>
<dbReference type="Pfam" id="PF02984">
    <property type="entry name" value="Cyclin_C"/>
    <property type="match status" value="1"/>
</dbReference>